<dbReference type="AlphaFoldDB" id="A0A8J5SFF9"/>
<organism evidence="2 3">
    <name type="scientific">Zizania palustris</name>
    <name type="common">Northern wild rice</name>
    <dbReference type="NCBI Taxonomy" id="103762"/>
    <lineage>
        <taxon>Eukaryota</taxon>
        <taxon>Viridiplantae</taxon>
        <taxon>Streptophyta</taxon>
        <taxon>Embryophyta</taxon>
        <taxon>Tracheophyta</taxon>
        <taxon>Spermatophyta</taxon>
        <taxon>Magnoliopsida</taxon>
        <taxon>Liliopsida</taxon>
        <taxon>Poales</taxon>
        <taxon>Poaceae</taxon>
        <taxon>BOP clade</taxon>
        <taxon>Oryzoideae</taxon>
        <taxon>Oryzeae</taxon>
        <taxon>Zizaniinae</taxon>
        <taxon>Zizania</taxon>
    </lineage>
</organism>
<feature type="region of interest" description="Disordered" evidence="1">
    <location>
        <begin position="40"/>
        <end position="70"/>
    </location>
</feature>
<evidence type="ECO:0000313" key="2">
    <source>
        <dbReference type="EMBL" id="KAG8071188.1"/>
    </source>
</evidence>
<keyword evidence="3" id="KW-1185">Reference proteome</keyword>
<sequence length="85" mass="9460">MCSQKVPNCGQKPFQLARALPPVRQVDYREIMAPYRVEQDQDGTAAVRPASGQGLTTCTTDTGSDRTRYPHTTEFATTKNLHMCN</sequence>
<accession>A0A8J5SFF9</accession>
<reference evidence="2" key="2">
    <citation type="submission" date="2021-02" db="EMBL/GenBank/DDBJ databases">
        <authorList>
            <person name="Kimball J.A."/>
            <person name="Haas M.W."/>
            <person name="Macchietto M."/>
            <person name="Kono T."/>
            <person name="Duquette J."/>
            <person name="Shao M."/>
        </authorList>
    </citation>
    <scope>NUCLEOTIDE SEQUENCE</scope>
    <source>
        <tissue evidence="2">Fresh leaf tissue</tissue>
    </source>
</reference>
<dbReference type="Proteomes" id="UP000729402">
    <property type="component" value="Unassembled WGS sequence"/>
</dbReference>
<evidence type="ECO:0000256" key="1">
    <source>
        <dbReference type="SAM" id="MobiDB-lite"/>
    </source>
</evidence>
<dbReference type="EMBL" id="JAAALK010000283">
    <property type="protein sequence ID" value="KAG8071188.1"/>
    <property type="molecule type" value="Genomic_DNA"/>
</dbReference>
<comment type="caution">
    <text evidence="2">The sequence shown here is derived from an EMBL/GenBank/DDBJ whole genome shotgun (WGS) entry which is preliminary data.</text>
</comment>
<evidence type="ECO:0000313" key="3">
    <source>
        <dbReference type="Proteomes" id="UP000729402"/>
    </source>
</evidence>
<proteinExistence type="predicted"/>
<name>A0A8J5SFF9_ZIZPA</name>
<reference evidence="2" key="1">
    <citation type="journal article" date="2021" name="bioRxiv">
        <title>Whole Genome Assembly and Annotation of Northern Wild Rice, Zizania palustris L., Supports a Whole Genome Duplication in the Zizania Genus.</title>
        <authorList>
            <person name="Haas M."/>
            <person name="Kono T."/>
            <person name="Macchietto M."/>
            <person name="Millas R."/>
            <person name="McGilp L."/>
            <person name="Shao M."/>
            <person name="Duquette J."/>
            <person name="Hirsch C.N."/>
            <person name="Kimball J."/>
        </authorList>
    </citation>
    <scope>NUCLEOTIDE SEQUENCE</scope>
    <source>
        <tissue evidence="2">Fresh leaf tissue</tissue>
    </source>
</reference>
<gene>
    <name evidence="2" type="ORF">GUJ93_ZPchr0006g41500</name>
</gene>
<protein>
    <submittedName>
        <fullName evidence="2">Uncharacterized protein</fullName>
    </submittedName>
</protein>